<keyword evidence="2" id="KW-0732">Signal</keyword>
<evidence type="ECO:0000313" key="3">
    <source>
        <dbReference type="EMBL" id="SHJ82794.1"/>
    </source>
</evidence>
<dbReference type="PROSITE" id="PS51257">
    <property type="entry name" value="PROKAR_LIPOPROTEIN"/>
    <property type="match status" value="1"/>
</dbReference>
<organism evidence="3 4">
    <name type="scientific">Aequorivita viscosa</name>
    <dbReference type="NCBI Taxonomy" id="797419"/>
    <lineage>
        <taxon>Bacteria</taxon>
        <taxon>Pseudomonadati</taxon>
        <taxon>Bacteroidota</taxon>
        <taxon>Flavobacteriia</taxon>
        <taxon>Flavobacteriales</taxon>
        <taxon>Flavobacteriaceae</taxon>
        <taxon>Aequorivita</taxon>
    </lineage>
</organism>
<evidence type="ECO:0000256" key="2">
    <source>
        <dbReference type="SAM" id="SignalP"/>
    </source>
</evidence>
<dbReference type="STRING" id="797419.SAMN05216556_12525"/>
<dbReference type="Proteomes" id="UP000184172">
    <property type="component" value="Unassembled WGS sequence"/>
</dbReference>
<name>A0A1M6MH41_9FLAO</name>
<feature type="compositionally biased region" description="Basic and acidic residues" evidence="1">
    <location>
        <begin position="40"/>
        <end position="50"/>
    </location>
</feature>
<dbReference type="AlphaFoldDB" id="A0A1M6MH41"/>
<feature type="chain" id="PRO_5009919516" evidence="2">
    <location>
        <begin position="24"/>
        <end position="50"/>
    </location>
</feature>
<dbReference type="OrthoDB" id="9988422at2"/>
<evidence type="ECO:0000313" key="4">
    <source>
        <dbReference type="Proteomes" id="UP000184172"/>
    </source>
</evidence>
<gene>
    <name evidence="3" type="ORF">SAMN04487908_12723</name>
</gene>
<protein>
    <submittedName>
        <fullName evidence="3">Uncharacterized protein</fullName>
    </submittedName>
</protein>
<dbReference type="RefSeq" id="WP_159431784.1">
    <property type="nucleotide sequence ID" value="NZ_FNNS01000025.1"/>
</dbReference>
<accession>A0A1M6MH41</accession>
<evidence type="ECO:0000256" key="1">
    <source>
        <dbReference type="SAM" id="MobiDB-lite"/>
    </source>
</evidence>
<keyword evidence="4" id="KW-1185">Reference proteome</keyword>
<feature type="signal peptide" evidence="2">
    <location>
        <begin position="1"/>
        <end position="23"/>
    </location>
</feature>
<sequence length="50" mass="5410">MKILSILCLILLISVMGSCTPTAMTEDNDAHPAFNTGDDDSVRPDNDKDD</sequence>
<proteinExistence type="predicted"/>
<reference evidence="4" key="1">
    <citation type="submission" date="2016-11" db="EMBL/GenBank/DDBJ databases">
        <authorList>
            <person name="Varghese N."/>
            <person name="Submissions S."/>
        </authorList>
    </citation>
    <scope>NUCLEOTIDE SEQUENCE [LARGE SCALE GENOMIC DNA]</scope>
    <source>
        <strain evidence="4">DSM 26349</strain>
    </source>
</reference>
<dbReference type="EMBL" id="FQYV01000027">
    <property type="protein sequence ID" value="SHJ82794.1"/>
    <property type="molecule type" value="Genomic_DNA"/>
</dbReference>
<feature type="region of interest" description="Disordered" evidence="1">
    <location>
        <begin position="24"/>
        <end position="50"/>
    </location>
</feature>